<evidence type="ECO:0000313" key="3">
    <source>
        <dbReference type="EMBL" id="AMR81076.1"/>
    </source>
</evidence>
<accession>A0A142JSL4</accession>
<dbReference type="PANTHER" id="PTHR43767">
    <property type="entry name" value="LONG-CHAIN-FATTY-ACID--COA LIGASE"/>
    <property type="match status" value="1"/>
</dbReference>
<dbReference type="InterPro" id="IPR042099">
    <property type="entry name" value="ANL_N_sf"/>
</dbReference>
<dbReference type="SUPFAM" id="SSF56801">
    <property type="entry name" value="Acetyl-CoA synthetase-like"/>
    <property type="match status" value="1"/>
</dbReference>
<dbReference type="EMBL" id="CP014845">
    <property type="protein sequence ID" value="AMR81076.1"/>
    <property type="molecule type" value="Genomic_DNA"/>
</dbReference>
<protein>
    <submittedName>
        <fullName evidence="3">Acyl-CoA synthetase</fullName>
    </submittedName>
</protein>
<name>A0A142JSL4_9BURK</name>
<dbReference type="Pfam" id="PF13193">
    <property type="entry name" value="AMP-binding_C"/>
    <property type="match status" value="1"/>
</dbReference>
<dbReference type="RefSeq" id="WP_062802892.1">
    <property type="nucleotide sequence ID" value="NZ_CP014845.1"/>
</dbReference>
<dbReference type="InterPro" id="IPR050237">
    <property type="entry name" value="ATP-dep_AMP-bd_enzyme"/>
</dbReference>
<dbReference type="GO" id="GO:0016877">
    <property type="term" value="F:ligase activity, forming carbon-sulfur bonds"/>
    <property type="evidence" value="ECO:0007669"/>
    <property type="project" value="UniProtKB-ARBA"/>
</dbReference>
<evidence type="ECO:0000259" key="1">
    <source>
        <dbReference type="Pfam" id="PF00501"/>
    </source>
</evidence>
<dbReference type="STRING" id="1796606.A2G96_25030"/>
<dbReference type="PANTHER" id="PTHR43767:SF7">
    <property type="entry name" value="MEDIUM_LONG-CHAIN-FATTY-ACID--COA LIGASE FADD8"/>
    <property type="match status" value="1"/>
</dbReference>
<feature type="domain" description="AMP-dependent synthetase/ligase" evidence="1">
    <location>
        <begin position="25"/>
        <end position="381"/>
    </location>
</feature>
<sequence length="525" mass="56170">MVRQASAAALVHGGATVGQLYTAALRARPGVPAVVGDDVTLSYEALARHCARIARLFAARGLARQDVVAFLVGNRAEAVAAIIAAQLAGLKAVSLHPMAAEADHAFVLQDAGVQALVVDNARFAERARALSASSRLQVLPLDDGEFGPGLASAAAAFDDAPVVPGDDPTEISKLSYTGGTTGRSKGILHTHRTSVTMLQYMLATYEWPAQMRYLVTTPISHASGSLFLPTLLRGGTIYLCDKFSPADFLRRVAEHRINLTFLVPTQIYGLLDCDGLDTADLSSLELVLYGAAPIAPVRLADALRRIGPVFGQIYGQAEAPMCISYLSPRDHDPDHPERLRSCGKVIPGNQVRLLDAQMREVAPGEVGELCVRGPLVMEGYLNRPEENARVFAGDWLHTGDMARCDSEGFLYLVDRAKDMIISGGFNVYPSEVEHCLALHPAIAMSAVIGVPDPKWGEAVTAVVVARPGTDLTEADVIAHVTRHKGVVNAPKQVVFADALPLTALGKIDRKAIRGRYWGGQERQVA</sequence>
<reference evidence="3 4" key="1">
    <citation type="submission" date="2016-03" db="EMBL/GenBank/DDBJ databases">
        <title>Complete genome sequence of a novel chlorpyrifos degrading bacterium, Cupriavidus nantongensis sp. X1.</title>
        <authorList>
            <person name="Fang L."/>
        </authorList>
    </citation>
    <scope>NUCLEOTIDE SEQUENCE [LARGE SCALE GENOMIC DNA]</scope>
    <source>
        <strain evidence="3 4">X1</strain>
    </source>
</reference>
<keyword evidence="4" id="KW-1185">Reference proteome</keyword>
<evidence type="ECO:0000313" key="4">
    <source>
        <dbReference type="Proteomes" id="UP000075238"/>
    </source>
</evidence>
<dbReference type="InterPro" id="IPR000873">
    <property type="entry name" value="AMP-dep_synth/lig_dom"/>
</dbReference>
<dbReference type="Pfam" id="PF00501">
    <property type="entry name" value="AMP-binding"/>
    <property type="match status" value="1"/>
</dbReference>
<organism evidence="3 4">
    <name type="scientific">Cupriavidus nantongensis</name>
    <dbReference type="NCBI Taxonomy" id="1796606"/>
    <lineage>
        <taxon>Bacteria</taxon>
        <taxon>Pseudomonadati</taxon>
        <taxon>Pseudomonadota</taxon>
        <taxon>Betaproteobacteria</taxon>
        <taxon>Burkholderiales</taxon>
        <taxon>Burkholderiaceae</taxon>
        <taxon>Cupriavidus</taxon>
    </lineage>
</organism>
<dbReference type="OrthoDB" id="9766486at2"/>
<dbReference type="InterPro" id="IPR025110">
    <property type="entry name" value="AMP-bd_C"/>
</dbReference>
<proteinExistence type="predicted"/>
<feature type="domain" description="AMP-binding enzyme C-terminal" evidence="2">
    <location>
        <begin position="431"/>
        <end position="506"/>
    </location>
</feature>
<gene>
    <name evidence="3" type="ORF">A2G96_25030</name>
</gene>
<dbReference type="KEGG" id="cnan:A2G96_25030"/>
<dbReference type="AlphaFoldDB" id="A0A142JSL4"/>
<dbReference type="Gene3D" id="3.30.300.30">
    <property type="match status" value="1"/>
</dbReference>
<dbReference type="InterPro" id="IPR020845">
    <property type="entry name" value="AMP-binding_CS"/>
</dbReference>
<dbReference type="Proteomes" id="UP000075238">
    <property type="component" value="Chromosome 2"/>
</dbReference>
<dbReference type="PROSITE" id="PS00455">
    <property type="entry name" value="AMP_BINDING"/>
    <property type="match status" value="1"/>
</dbReference>
<evidence type="ECO:0000259" key="2">
    <source>
        <dbReference type="Pfam" id="PF13193"/>
    </source>
</evidence>
<dbReference type="InterPro" id="IPR045851">
    <property type="entry name" value="AMP-bd_C_sf"/>
</dbReference>
<dbReference type="Gene3D" id="3.40.50.12780">
    <property type="entry name" value="N-terminal domain of ligase-like"/>
    <property type="match status" value="1"/>
</dbReference>